<comment type="similarity">
    <text evidence="1">Belongs to the Gfa family.</text>
</comment>
<accession>A0ABU7LRF7</accession>
<dbReference type="SUPFAM" id="SSF51316">
    <property type="entry name" value="Mss4-like"/>
    <property type="match status" value="1"/>
</dbReference>
<gene>
    <name evidence="6" type="ORF">V0U79_09015</name>
</gene>
<evidence type="ECO:0000259" key="5">
    <source>
        <dbReference type="PROSITE" id="PS51891"/>
    </source>
</evidence>
<keyword evidence="7" id="KW-1185">Reference proteome</keyword>
<evidence type="ECO:0000256" key="4">
    <source>
        <dbReference type="ARBA" id="ARBA00023239"/>
    </source>
</evidence>
<evidence type="ECO:0000313" key="6">
    <source>
        <dbReference type="EMBL" id="MEE2526505.1"/>
    </source>
</evidence>
<feature type="domain" description="CENP-V/GFA" evidence="5">
    <location>
        <begin position="8"/>
        <end position="122"/>
    </location>
</feature>
<name>A0ABU7LRF7_9PROT</name>
<protein>
    <submittedName>
        <fullName evidence="6">GFA family protein</fullName>
    </submittedName>
</protein>
<keyword evidence="4" id="KW-0456">Lyase</keyword>
<organism evidence="6 7">
    <name type="scientific">Hyphobacterium lacteum</name>
    <dbReference type="NCBI Taxonomy" id="3116575"/>
    <lineage>
        <taxon>Bacteria</taxon>
        <taxon>Pseudomonadati</taxon>
        <taxon>Pseudomonadota</taxon>
        <taxon>Alphaproteobacteria</taxon>
        <taxon>Maricaulales</taxon>
        <taxon>Maricaulaceae</taxon>
        <taxon>Hyphobacterium</taxon>
    </lineage>
</organism>
<evidence type="ECO:0000256" key="1">
    <source>
        <dbReference type="ARBA" id="ARBA00005495"/>
    </source>
</evidence>
<reference evidence="6 7" key="1">
    <citation type="submission" date="2024-01" db="EMBL/GenBank/DDBJ databases">
        <title>Hyphobacterium bacterium isolated from marine sediment.</title>
        <authorList>
            <person name="Zhao S."/>
        </authorList>
    </citation>
    <scope>NUCLEOTIDE SEQUENCE [LARGE SCALE GENOMIC DNA]</scope>
    <source>
        <strain evidence="7">HN65</strain>
    </source>
</reference>
<evidence type="ECO:0000256" key="2">
    <source>
        <dbReference type="ARBA" id="ARBA00022723"/>
    </source>
</evidence>
<dbReference type="RefSeq" id="WP_330199169.1">
    <property type="nucleotide sequence ID" value="NZ_JAZDRP010000005.1"/>
</dbReference>
<dbReference type="InterPro" id="IPR011057">
    <property type="entry name" value="Mss4-like_sf"/>
</dbReference>
<dbReference type="Proteomes" id="UP001354971">
    <property type="component" value="Unassembled WGS sequence"/>
</dbReference>
<dbReference type="PROSITE" id="PS51891">
    <property type="entry name" value="CENP_V_GFA"/>
    <property type="match status" value="1"/>
</dbReference>
<dbReference type="EMBL" id="JAZDRP010000005">
    <property type="protein sequence ID" value="MEE2526505.1"/>
    <property type="molecule type" value="Genomic_DNA"/>
</dbReference>
<dbReference type="InterPro" id="IPR006913">
    <property type="entry name" value="CENP-V/GFA"/>
</dbReference>
<keyword evidence="2" id="KW-0479">Metal-binding</keyword>
<comment type="caution">
    <text evidence="6">The sequence shown here is derived from an EMBL/GenBank/DDBJ whole genome shotgun (WGS) entry which is preliminary data.</text>
</comment>
<evidence type="ECO:0000256" key="3">
    <source>
        <dbReference type="ARBA" id="ARBA00022833"/>
    </source>
</evidence>
<dbReference type="PANTHER" id="PTHR33337:SF40">
    <property type="entry name" value="CENP-V_GFA DOMAIN-CONTAINING PROTEIN-RELATED"/>
    <property type="match status" value="1"/>
</dbReference>
<dbReference type="PANTHER" id="PTHR33337">
    <property type="entry name" value="GFA DOMAIN-CONTAINING PROTEIN"/>
    <property type="match status" value="1"/>
</dbReference>
<sequence>MTDKTETCTGGCTCGEVRYEVHASPMIVHACHCRWCQRQTGGPHVINALIEAEHVVTTKGEVETIDTASPSGKGQIIARCPNCRVAVWSHYDFRGLRERVHFLRVGTLDNPDLMPPDVHIYTSTKMPWYVIPPDHYAVEEFYDLATTWSPESQQRFQALVAAMKAGPG</sequence>
<dbReference type="Gene3D" id="3.90.1590.10">
    <property type="entry name" value="glutathione-dependent formaldehyde- activating enzyme (gfa)"/>
    <property type="match status" value="1"/>
</dbReference>
<keyword evidence="3" id="KW-0862">Zinc</keyword>
<evidence type="ECO:0000313" key="7">
    <source>
        <dbReference type="Proteomes" id="UP001354971"/>
    </source>
</evidence>
<dbReference type="Pfam" id="PF04828">
    <property type="entry name" value="GFA"/>
    <property type="match status" value="1"/>
</dbReference>
<proteinExistence type="inferred from homology"/>